<name>A0A6G0WIC2_9STRA</name>
<accession>A0A6G0WIC2</accession>
<dbReference type="VEuPathDB" id="FungiDB:AeMF1_003223"/>
<reference evidence="2 3" key="1">
    <citation type="submission" date="2019-07" db="EMBL/GenBank/DDBJ databases">
        <title>Genomics analysis of Aphanomyces spp. identifies a new class of oomycete effector associated with host adaptation.</title>
        <authorList>
            <person name="Gaulin E."/>
        </authorList>
    </citation>
    <scope>NUCLEOTIDE SEQUENCE [LARGE SCALE GENOMIC DNA]</scope>
    <source>
        <strain evidence="2 3">ATCC 201684</strain>
    </source>
</reference>
<evidence type="ECO:0000313" key="2">
    <source>
        <dbReference type="EMBL" id="KAF0726934.1"/>
    </source>
</evidence>
<protein>
    <submittedName>
        <fullName evidence="2">Uncharacterized protein</fullName>
    </submittedName>
</protein>
<feature type="region of interest" description="Disordered" evidence="1">
    <location>
        <begin position="59"/>
        <end position="86"/>
    </location>
</feature>
<gene>
    <name evidence="2" type="ORF">Ae201684_014925</name>
</gene>
<keyword evidence="3" id="KW-1185">Reference proteome</keyword>
<sequence>MAPIFRRQHRRDDPPGRKRKKAGHVKAREKARHMTGQSDKRKTWRLANRERSVQYLRAWRAKKREEKQDRKSMKRLNAARNEEKQDEWKPPMIMKQRTVLGSKTYTQLRKGVYDMPVRRAPPTSSKYLQWHYRSNRRNRLKRKKVCQIKAALRQAPPSELPAQLIWERLSAALPKERRTFNFRPTQDDLDEIARIEALRAYERACYRRRLARYEALTITSKSDRYSLRHEDPSLNLTLLGKPHKRNALAKGYKPTEEAKLTKEAEPTAQVPERTDDAKPTIQTEPTDKDESSEEGEARDEDESSEHADTSDEEESTTCYFEDDGAAWSVMTKALQNVQVPFELPNEWLHESPELNASSPESSNVSNHEVPSQRLVVVPEKTIDKISEKQKQHCHVEMPFGLPIEMLTSSYEAAASKYALSHIMTDKREDVMTQFWLAMESNLAECASDFDMVHDTFQDATMDQISVSPQGVSSDDEVVTQEVVPMVVKPPQPCEDVRFIRMKEADPAMAASLDVLLEKHRGVLWKDQICEFREEVVINI</sequence>
<dbReference type="AlphaFoldDB" id="A0A6G0WIC2"/>
<proteinExistence type="predicted"/>
<dbReference type="Proteomes" id="UP000481153">
    <property type="component" value="Unassembled WGS sequence"/>
</dbReference>
<organism evidence="2 3">
    <name type="scientific">Aphanomyces euteiches</name>
    <dbReference type="NCBI Taxonomy" id="100861"/>
    <lineage>
        <taxon>Eukaryota</taxon>
        <taxon>Sar</taxon>
        <taxon>Stramenopiles</taxon>
        <taxon>Oomycota</taxon>
        <taxon>Saprolegniomycetes</taxon>
        <taxon>Saprolegniales</taxon>
        <taxon>Verrucalvaceae</taxon>
        <taxon>Aphanomyces</taxon>
    </lineage>
</organism>
<comment type="caution">
    <text evidence="2">The sequence shown here is derived from an EMBL/GenBank/DDBJ whole genome shotgun (WGS) entry which is preliminary data.</text>
</comment>
<dbReference type="EMBL" id="VJMJ01000204">
    <property type="protein sequence ID" value="KAF0726934.1"/>
    <property type="molecule type" value="Genomic_DNA"/>
</dbReference>
<evidence type="ECO:0000313" key="3">
    <source>
        <dbReference type="Proteomes" id="UP000481153"/>
    </source>
</evidence>
<evidence type="ECO:0000256" key="1">
    <source>
        <dbReference type="SAM" id="MobiDB-lite"/>
    </source>
</evidence>
<feature type="compositionally biased region" description="Basic and acidic residues" evidence="1">
    <location>
        <begin position="253"/>
        <end position="265"/>
    </location>
</feature>
<feature type="compositionally biased region" description="Acidic residues" evidence="1">
    <location>
        <begin position="290"/>
        <end position="303"/>
    </location>
</feature>
<feature type="compositionally biased region" description="Basic residues" evidence="1">
    <location>
        <begin position="17"/>
        <end position="33"/>
    </location>
</feature>
<feature type="region of interest" description="Disordered" evidence="1">
    <location>
        <begin position="245"/>
        <end position="317"/>
    </location>
</feature>
<feature type="region of interest" description="Disordered" evidence="1">
    <location>
        <begin position="1"/>
        <end position="47"/>
    </location>
</feature>